<dbReference type="HOGENOM" id="CLU_565090_0_0_1"/>
<feature type="domain" description="ACB" evidence="3">
    <location>
        <begin position="23"/>
        <end position="112"/>
    </location>
</feature>
<organism evidence="4">
    <name type="scientific">Microbotryum lychnidis-dioicae (strain p1A1 Lamole / MvSl-1064)</name>
    <name type="common">Anther smut fungus</name>
    <dbReference type="NCBI Taxonomy" id="683840"/>
    <lineage>
        <taxon>Eukaryota</taxon>
        <taxon>Fungi</taxon>
        <taxon>Dikarya</taxon>
        <taxon>Basidiomycota</taxon>
        <taxon>Pucciniomycotina</taxon>
        <taxon>Microbotryomycetes</taxon>
        <taxon>Microbotryales</taxon>
        <taxon>Microbotryaceae</taxon>
        <taxon>Microbotryum</taxon>
    </lineage>
</organism>
<gene>
    <name evidence="4" type="ORF">MVLG_00734</name>
</gene>
<accession>U5GZZ0</accession>
<evidence type="ECO:0000259" key="3">
    <source>
        <dbReference type="PROSITE" id="PS51228"/>
    </source>
</evidence>
<dbReference type="PRINTS" id="PR00689">
    <property type="entry name" value="ACOABINDINGP"/>
</dbReference>
<dbReference type="EMBL" id="AEIJ01000063">
    <property type="status" value="NOT_ANNOTATED_CDS"/>
    <property type="molecule type" value="Genomic_DNA"/>
</dbReference>
<dbReference type="InParanoid" id="U5GZZ0"/>
<dbReference type="OrthoDB" id="346910at2759"/>
<evidence type="ECO:0000256" key="2">
    <source>
        <dbReference type="SAM" id="MobiDB-lite"/>
    </source>
</evidence>
<protein>
    <recommendedName>
        <fullName evidence="3">ACB domain-containing protein</fullName>
    </recommendedName>
</protein>
<dbReference type="InterPro" id="IPR000582">
    <property type="entry name" value="Acyl-CoA-binding_protein"/>
</dbReference>
<dbReference type="STRING" id="683840.U5GZZ0"/>
<evidence type="ECO:0000313" key="6">
    <source>
        <dbReference type="Proteomes" id="UP000017200"/>
    </source>
</evidence>
<feature type="compositionally biased region" description="Basic and acidic residues" evidence="2">
    <location>
        <begin position="220"/>
        <end position="230"/>
    </location>
</feature>
<feature type="compositionally biased region" description="Low complexity" evidence="2">
    <location>
        <begin position="139"/>
        <end position="150"/>
    </location>
</feature>
<evidence type="ECO:0000313" key="5">
    <source>
        <dbReference type="EnsemblFungi" id="MVLG_00734T0"/>
    </source>
</evidence>
<dbReference type="Proteomes" id="UP000017200">
    <property type="component" value="Unassembled WGS sequence"/>
</dbReference>
<reference evidence="4" key="2">
    <citation type="submission" date="2010-11" db="EMBL/GenBank/DDBJ databases">
        <authorList>
            <consortium name="The Broad Institute Genome Sequencing Platform"/>
            <person name="Earl A."/>
            <person name="Ward D."/>
            <person name="Feldgarden M."/>
            <person name="Gevers D."/>
            <person name="Butler R."/>
            <person name="Young S.K."/>
            <person name="Zeng Q."/>
            <person name="Gargeya S."/>
            <person name="Fitzgerald M."/>
            <person name="Haas B."/>
            <person name="Abouelleil A."/>
            <person name="Alvarado L."/>
            <person name="Arachchi H.M."/>
            <person name="Berlin A."/>
            <person name="Brown A."/>
            <person name="Chapman S.B."/>
            <person name="Chen Z."/>
            <person name="Dunbar C."/>
            <person name="Freedman E."/>
            <person name="Gearin G."/>
            <person name="Gellesch M."/>
            <person name="Goldberg J."/>
            <person name="Griggs A."/>
            <person name="Gujja S."/>
            <person name="Heilman E."/>
            <person name="Heiman D."/>
            <person name="Howarth C."/>
            <person name="Larson L."/>
            <person name="Lui A."/>
            <person name="MacDonald P.J.P."/>
            <person name="Mehta T."/>
            <person name="Montmayeur A."/>
            <person name="Murphy C."/>
            <person name="Neiman D."/>
            <person name="Pearson M."/>
            <person name="Priest M."/>
            <person name="Roberts A."/>
            <person name="Saif S."/>
            <person name="Shea T."/>
            <person name="Shenoy N."/>
            <person name="Sisk P."/>
            <person name="Stolte C."/>
            <person name="Sykes S."/>
            <person name="White J."/>
            <person name="Yandava C."/>
            <person name="Wortman J."/>
            <person name="Nusbaum C."/>
            <person name="Birren B."/>
        </authorList>
    </citation>
    <scope>NUCLEOTIDE SEQUENCE</scope>
    <source>
        <strain evidence="4">P1A1 Lamole</strain>
    </source>
</reference>
<evidence type="ECO:0000256" key="1">
    <source>
        <dbReference type="ARBA" id="ARBA00023121"/>
    </source>
</evidence>
<dbReference type="GO" id="GO:0000062">
    <property type="term" value="F:fatty-acyl-CoA binding"/>
    <property type="evidence" value="ECO:0007669"/>
    <property type="project" value="InterPro"/>
</dbReference>
<name>U5GZZ0_USTV1</name>
<dbReference type="PANTHER" id="PTHR23310">
    <property type="entry name" value="ACYL-COA-BINDING PROTEIN, ACBP"/>
    <property type="match status" value="1"/>
</dbReference>
<dbReference type="PANTHER" id="PTHR23310:SF133">
    <property type="entry name" value="COA BINDING PROTEIN, PUTATIVE (AFU_ORTHOLOGUE AFUA_1G12300)-RELATED"/>
    <property type="match status" value="1"/>
</dbReference>
<dbReference type="Gene3D" id="1.20.80.10">
    <property type="match status" value="1"/>
</dbReference>
<dbReference type="EnsemblFungi" id="MVLG_00734T0">
    <property type="protein sequence ID" value="MVLG_00734T0"/>
    <property type="gene ID" value="MVLG_00734"/>
</dbReference>
<proteinExistence type="predicted"/>
<reference evidence="4 6" key="3">
    <citation type="journal article" date="2015" name="BMC Genomics">
        <title>Sex and parasites: genomic and transcriptomic analysis of Microbotryum lychnidis-dioicae, the biotrophic and plant-castrating anther smut fungus.</title>
        <authorList>
            <person name="Perlin M.H."/>
            <person name="Amselem J."/>
            <person name="Fontanillas E."/>
            <person name="Toh S.S."/>
            <person name="Chen Z."/>
            <person name="Goldberg J."/>
            <person name="Duplessis S."/>
            <person name="Henrissat B."/>
            <person name="Young S."/>
            <person name="Zeng Q."/>
            <person name="Aguileta G."/>
            <person name="Petit E."/>
            <person name="Badouin H."/>
            <person name="Andrews J."/>
            <person name="Razeeq D."/>
            <person name="Gabaldon T."/>
            <person name="Quesneville H."/>
            <person name="Giraud T."/>
            <person name="Hood M.E."/>
            <person name="Schultz D.J."/>
            <person name="Cuomo C.A."/>
        </authorList>
    </citation>
    <scope>NUCLEOTIDE SEQUENCE [LARGE SCALE GENOMIC DNA]</scope>
    <source>
        <strain evidence="4">P1A1 Lamole</strain>
        <strain evidence="6">p1A1 Lamole</strain>
    </source>
</reference>
<feature type="region of interest" description="Disordered" evidence="2">
    <location>
        <begin position="139"/>
        <end position="338"/>
    </location>
</feature>
<dbReference type="OMA" id="PAMWDML"/>
<dbReference type="GO" id="GO:0006631">
    <property type="term" value="P:fatty acid metabolic process"/>
    <property type="evidence" value="ECO:0007669"/>
    <property type="project" value="TreeGrafter"/>
</dbReference>
<dbReference type="Pfam" id="PF00887">
    <property type="entry name" value="ACBP"/>
    <property type="match status" value="1"/>
</dbReference>
<dbReference type="SUPFAM" id="SSF47027">
    <property type="entry name" value="Acyl-CoA binding protein"/>
    <property type="match status" value="1"/>
</dbReference>
<dbReference type="InterPro" id="IPR014352">
    <property type="entry name" value="FERM/acyl-CoA-bd_prot_sf"/>
</dbReference>
<dbReference type="FunFam" id="1.20.80.10:FF:000010">
    <property type="entry name" value="Acyl-CoA-binding domain-containing protein 5"/>
    <property type="match status" value="1"/>
</dbReference>
<dbReference type="AlphaFoldDB" id="U5GZZ0"/>
<keyword evidence="6" id="KW-1185">Reference proteome</keyword>
<evidence type="ECO:0000313" key="4">
    <source>
        <dbReference type="EMBL" id="KDE09012.1"/>
    </source>
</evidence>
<reference evidence="6" key="1">
    <citation type="submission" date="2010-11" db="EMBL/GenBank/DDBJ databases">
        <title>The genome sequence of Microbotryum violaceum strain p1A1 Lamole.</title>
        <authorList>
            <person name="Cuomo C."/>
            <person name="Perlin M."/>
            <person name="Young S.K."/>
            <person name="Zeng Q."/>
            <person name="Gargeya S."/>
            <person name="Alvarado L."/>
            <person name="Berlin A."/>
            <person name="Chapman S.B."/>
            <person name="Chen Z."/>
            <person name="Freedman E."/>
            <person name="Gellesch M."/>
            <person name="Goldberg J."/>
            <person name="Griggs A."/>
            <person name="Gujja S."/>
            <person name="Heilman E."/>
            <person name="Heiman D."/>
            <person name="Howarth C."/>
            <person name="Mehta T."/>
            <person name="Neiman D."/>
            <person name="Pearson M."/>
            <person name="Roberts A."/>
            <person name="Saif S."/>
            <person name="Shea T."/>
            <person name="Shenoy N."/>
            <person name="Sisk P."/>
            <person name="Stolte C."/>
            <person name="Sykes S."/>
            <person name="White J."/>
            <person name="Yandava C."/>
            <person name="Haas B."/>
            <person name="Nusbaum C."/>
            <person name="Birren B."/>
        </authorList>
    </citation>
    <scope>NUCLEOTIDE SEQUENCE [LARGE SCALE GENOMIC DNA]</scope>
    <source>
        <strain evidence="6">p1A1 Lamole</strain>
    </source>
</reference>
<sequence length="548" mass="58556">MTSISSYGGGIVLPPGADTADWVHARFERAVDIVQSLPRTGPIQTNYDDKLLLYSVYKQATEGDIKVPRPGILDVLGKAKWDAWNKKKGLSPEEAERLYVQGLLKILKGYSDRPQAIELIRELETFSLDPRGMVMSGSIVQSAGSSSSTSTEGEDPRHRRQPQASSSRRRAAPAPTPQSIRGRAPPQPSSHRHHAGPPPPASITSASVAPSLPGYGPPRTRADSPRRPEDLSDEEEYSSSSDEGRRPRQYYDQPPASSRGGSVLGVPAGYQRAPLTPQQYAGSSHGGLQPPSNMMQPPQRMLSPGLAPSPQFHTPAQQLPHPHMFSPQHPPPSASMLHGAADIARPGAASPGPSKGGSQQLAVAYPPGVQMQMHMRPPSTQSTVNTVAAAAARLPTAVAAAAAAPAGLDAALDRIQTSLTALHERLAELERSSTSSSTSTATDLDSPISLLRLTFLRLLVLLKIRSPTSQRTLPKLSWYGLFVRLVQSLMKVGRRVMGDLGIAVLLVAVLGRVTGRGFVQADGIGELVARVVRALGGVKRTREARLEN</sequence>
<dbReference type="InterPro" id="IPR035984">
    <property type="entry name" value="Acyl-CoA-binding_sf"/>
</dbReference>
<dbReference type="EMBL" id="GL541646">
    <property type="protein sequence ID" value="KDE09012.1"/>
    <property type="molecule type" value="Genomic_DNA"/>
</dbReference>
<reference evidence="5" key="4">
    <citation type="submission" date="2015-06" db="UniProtKB">
        <authorList>
            <consortium name="EnsemblFungi"/>
        </authorList>
    </citation>
    <scope>IDENTIFICATION</scope>
</reference>
<dbReference type="PROSITE" id="PS51228">
    <property type="entry name" value="ACB_2"/>
    <property type="match status" value="1"/>
</dbReference>
<keyword evidence="1" id="KW-0446">Lipid-binding</keyword>